<feature type="region of interest" description="Disordered" evidence="1">
    <location>
        <begin position="111"/>
        <end position="162"/>
    </location>
</feature>
<protein>
    <recommendedName>
        <fullName evidence="4">Tetratricopeptide repeat protein</fullName>
    </recommendedName>
</protein>
<evidence type="ECO:0000256" key="1">
    <source>
        <dbReference type="SAM" id="MobiDB-lite"/>
    </source>
</evidence>
<evidence type="ECO:0000313" key="3">
    <source>
        <dbReference type="Proteomes" id="UP000613974"/>
    </source>
</evidence>
<accession>A0ABQ3SLB2</accession>
<dbReference type="InterPro" id="IPR011990">
    <property type="entry name" value="TPR-like_helical_dom_sf"/>
</dbReference>
<keyword evidence="3" id="KW-1185">Reference proteome</keyword>
<dbReference type="SUPFAM" id="SSF48452">
    <property type="entry name" value="TPR-like"/>
    <property type="match status" value="1"/>
</dbReference>
<name>A0ABQ3SLB2_9ACTN</name>
<organism evidence="2 3">
    <name type="scientific">Streptomyces nojiriensis</name>
    <dbReference type="NCBI Taxonomy" id="66374"/>
    <lineage>
        <taxon>Bacteria</taxon>
        <taxon>Bacillati</taxon>
        <taxon>Actinomycetota</taxon>
        <taxon>Actinomycetes</taxon>
        <taxon>Kitasatosporales</taxon>
        <taxon>Streptomycetaceae</taxon>
        <taxon>Streptomyces</taxon>
    </lineage>
</organism>
<dbReference type="Proteomes" id="UP000613974">
    <property type="component" value="Unassembled WGS sequence"/>
</dbReference>
<gene>
    <name evidence="2" type="ORF">Snoj_28520</name>
</gene>
<dbReference type="Gene3D" id="1.25.40.10">
    <property type="entry name" value="Tetratricopeptide repeat domain"/>
    <property type="match status" value="1"/>
</dbReference>
<dbReference type="EMBL" id="BNEC01000005">
    <property type="protein sequence ID" value="GHI68934.1"/>
    <property type="molecule type" value="Genomic_DNA"/>
</dbReference>
<sequence>MLQHLITQDEDLRMVPTDHDQLTTAVEKIREELQALPEGADIARTRVLARWAGIGLLSLGHHDDARVFLRQALDLATASGNSRAVIATELNLADAYRYAGEAQTAEVLSAGPWTAPEASTRNSSTSPSSTSASTSWSRAASPWPAPTFRKPCGCGPPRATPG</sequence>
<proteinExistence type="predicted"/>
<reference evidence="3" key="1">
    <citation type="submission" date="2023-07" db="EMBL/GenBank/DDBJ databases">
        <title>Whole genome shotgun sequence of Streptomyces nojiriensis NBRC 13794.</title>
        <authorList>
            <person name="Komaki H."/>
            <person name="Tamura T."/>
        </authorList>
    </citation>
    <scope>NUCLEOTIDE SEQUENCE [LARGE SCALE GENOMIC DNA]</scope>
    <source>
        <strain evidence="3">NBRC 13794</strain>
    </source>
</reference>
<comment type="caution">
    <text evidence="2">The sequence shown here is derived from an EMBL/GenBank/DDBJ whole genome shotgun (WGS) entry which is preliminary data.</text>
</comment>
<evidence type="ECO:0000313" key="2">
    <source>
        <dbReference type="EMBL" id="GHI68934.1"/>
    </source>
</evidence>
<feature type="compositionally biased region" description="Low complexity" evidence="1">
    <location>
        <begin position="118"/>
        <end position="142"/>
    </location>
</feature>
<evidence type="ECO:0008006" key="4">
    <source>
        <dbReference type="Google" id="ProtNLM"/>
    </source>
</evidence>